<dbReference type="Gene3D" id="3.80.10.10">
    <property type="entry name" value="Ribonuclease Inhibitor"/>
    <property type="match status" value="1"/>
</dbReference>
<dbReference type="Pfam" id="PF24758">
    <property type="entry name" value="LRR_At5g56370"/>
    <property type="match status" value="1"/>
</dbReference>
<dbReference type="SMART" id="SM00579">
    <property type="entry name" value="FBD"/>
    <property type="match status" value="1"/>
</dbReference>
<keyword evidence="3" id="KW-1185">Reference proteome</keyword>
<dbReference type="Gramene" id="AUR62016383-RA">
    <property type="protein sequence ID" value="AUR62016383-RA:cds"/>
    <property type="gene ID" value="AUR62016383"/>
</dbReference>
<organism evidence="2 3">
    <name type="scientific">Chenopodium quinoa</name>
    <name type="common">Quinoa</name>
    <dbReference type="NCBI Taxonomy" id="63459"/>
    <lineage>
        <taxon>Eukaryota</taxon>
        <taxon>Viridiplantae</taxon>
        <taxon>Streptophyta</taxon>
        <taxon>Embryophyta</taxon>
        <taxon>Tracheophyta</taxon>
        <taxon>Spermatophyta</taxon>
        <taxon>Magnoliopsida</taxon>
        <taxon>eudicotyledons</taxon>
        <taxon>Gunneridae</taxon>
        <taxon>Pentapetalae</taxon>
        <taxon>Caryophyllales</taxon>
        <taxon>Chenopodiaceae</taxon>
        <taxon>Chenopodioideae</taxon>
        <taxon>Atripliceae</taxon>
        <taxon>Chenopodium</taxon>
    </lineage>
</organism>
<dbReference type="InterPro" id="IPR032675">
    <property type="entry name" value="LRR_dom_sf"/>
</dbReference>
<dbReference type="Proteomes" id="UP000596660">
    <property type="component" value="Unplaced"/>
</dbReference>
<evidence type="ECO:0000313" key="3">
    <source>
        <dbReference type="Proteomes" id="UP000596660"/>
    </source>
</evidence>
<dbReference type="Pfam" id="PF00646">
    <property type="entry name" value="F-box"/>
    <property type="match status" value="1"/>
</dbReference>
<dbReference type="Gene3D" id="1.20.1280.50">
    <property type="match status" value="1"/>
</dbReference>
<evidence type="ECO:0000313" key="2">
    <source>
        <dbReference type="EnsemblPlants" id="AUR62016383-RA:cds"/>
    </source>
</evidence>
<name>A0A803LN54_CHEQI</name>
<dbReference type="SUPFAM" id="SSF81383">
    <property type="entry name" value="F-box domain"/>
    <property type="match status" value="1"/>
</dbReference>
<dbReference type="InterPro" id="IPR055411">
    <property type="entry name" value="LRR_FXL15/At3g58940/PEG3-like"/>
</dbReference>
<protein>
    <recommendedName>
        <fullName evidence="1">F-box domain-containing protein</fullName>
    </recommendedName>
</protein>
<accession>A0A803LN54</accession>
<dbReference type="EnsemblPlants" id="AUR62016383-RA">
    <property type="protein sequence ID" value="AUR62016383-RA:cds"/>
    <property type="gene ID" value="AUR62016383"/>
</dbReference>
<dbReference type="AlphaFoldDB" id="A0A803LN54"/>
<dbReference type="PROSITE" id="PS50181">
    <property type="entry name" value="FBOX"/>
    <property type="match status" value="1"/>
</dbReference>
<dbReference type="InterPro" id="IPR006566">
    <property type="entry name" value="FBD"/>
</dbReference>
<dbReference type="PANTHER" id="PTHR31900">
    <property type="entry name" value="F-BOX/RNI SUPERFAMILY PROTEIN-RELATED"/>
    <property type="match status" value="1"/>
</dbReference>
<dbReference type="InterPro" id="IPR036047">
    <property type="entry name" value="F-box-like_dom_sf"/>
</dbReference>
<reference evidence="2" key="2">
    <citation type="submission" date="2021-03" db="UniProtKB">
        <authorList>
            <consortium name="EnsemblPlants"/>
        </authorList>
    </citation>
    <scope>IDENTIFICATION</scope>
</reference>
<dbReference type="InterPro" id="IPR050232">
    <property type="entry name" value="FBL13/AtMIF1-like"/>
</dbReference>
<sequence length="520" mass="60529">MYVFEYKTLSDYCTAIISSQEVQNRNVRTRVDRLTSLPYDLLIKILSLLPTKDVASLSVISKRIRRIFPLITTLDFDSLPASHRFKALKHPYAIQRLPAFVTFVNNVLQQYRSQHLKRFRLHISRADRITTPYSNGCRHLLDLEFTHLEKWISFPLTFSGLRELDLCILVKKPDEAQLPPAIFTCETLEVLKLQVNIGLDQVITMPVYRLPNLKQLLLLTSFIPDDDLLPRLVSSCPSLEDLTFQALPNHTLKKIIYPTSLRRLCMYMNRLESIASDNNDLVHFSYPDSECLEFMDNSRCMCSIPKIPSFVKEALTFPEILLYEEIQFSCKQISTLLKPLSYVQHLSLLGWFFLGFDCENEKVLMDQLPVFHNLKHLELSFCGENHCWDKFLQPLLFHSPVLETLVLPWGLMSSDPRQCFAYPGYRSKLQELKLECFRAASAIPSCCRYHLKRIVIKEYYGSFNREVEITKYFLRQALVLEELVIFRAQKSRIPFPDKRSIETTLKNYPRASSTCSIQVL</sequence>
<feature type="domain" description="F-box" evidence="1">
    <location>
        <begin position="31"/>
        <end position="79"/>
    </location>
</feature>
<evidence type="ECO:0000259" key="1">
    <source>
        <dbReference type="PROSITE" id="PS50181"/>
    </source>
</evidence>
<dbReference type="InterPro" id="IPR001810">
    <property type="entry name" value="F-box_dom"/>
</dbReference>
<dbReference type="SUPFAM" id="SSF52058">
    <property type="entry name" value="L domain-like"/>
    <property type="match status" value="1"/>
</dbReference>
<proteinExistence type="predicted"/>
<dbReference type="PANTHER" id="PTHR31900:SF27">
    <property type="entry name" value="FBD DOMAIN-CONTAINING PROTEIN"/>
    <property type="match status" value="1"/>
</dbReference>
<reference evidence="2" key="1">
    <citation type="journal article" date="2017" name="Nature">
        <title>The genome of Chenopodium quinoa.</title>
        <authorList>
            <person name="Jarvis D.E."/>
            <person name="Ho Y.S."/>
            <person name="Lightfoot D.J."/>
            <person name="Schmoeckel S.M."/>
            <person name="Li B."/>
            <person name="Borm T.J.A."/>
            <person name="Ohyanagi H."/>
            <person name="Mineta K."/>
            <person name="Michell C.T."/>
            <person name="Saber N."/>
            <person name="Kharbatia N.M."/>
            <person name="Rupper R.R."/>
            <person name="Sharp A.R."/>
            <person name="Dally N."/>
            <person name="Boughton B.A."/>
            <person name="Woo Y.H."/>
            <person name="Gao G."/>
            <person name="Schijlen E.G.W.M."/>
            <person name="Guo X."/>
            <person name="Momin A.A."/>
            <person name="Negrao S."/>
            <person name="Al-Babili S."/>
            <person name="Gehring C."/>
            <person name="Roessner U."/>
            <person name="Jung C."/>
            <person name="Murphy K."/>
            <person name="Arold S.T."/>
            <person name="Gojobori T."/>
            <person name="van der Linden C.G."/>
            <person name="van Loo E.N."/>
            <person name="Jellen E.N."/>
            <person name="Maughan P.J."/>
            <person name="Tester M."/>
        </authorList>
    </citation>
    <scope>NUCLEOTIDE SEQUENCE [LARGE SCALE GENOMIC DNA]</scope>
    <source>
        <strain evidence="2">cv. PI 614886</strain>
    </source>
</reference>
<dbReference type="Pfam" id="PF08387">
    <property type="entry name" value="FBD"/>
    <property type="match status" value="1"/>
</dbReference>